<reference evidence="4" key="2">
    <citation type="submission" date="2020-02" db="EMBL/GenBank/DDBJ databases">
        <title>Esox lucius (northern pike) genome, fEsoLuc1, primary haplotype.</title>
        <authorList>
            <person name="Myers G."/>
            <person name="Karagic N."/>
            <person name="Meyer A."/>
            <person name="Pippel M."/>
            <person name="Reichard M."/>
            <person name="Winkler S."/>
            <person name="Tracey A."/>
            <person name="Sims Y."/>
            <person name="Howe K."/>
            <person name="Rhie A."/>
            <person name="Formenti G."/>
            <person name="Durbin R."/>
            <person name="Fedrigo O."/>
            <person name="Jarvis E.D."/>
        </authorList>
    </citation>
    <scope>NUCLEOTIDE SEQUENCE [LARGE SCALE GENOMIC DNA]</scope>
</reference>
<dbReference type="Ensembl" id="ENSELUT00000016848.3">
    <property type="protein sequence ID" value="ENSELUP00000027089.2"/>
    <property type="gene ID" value="ENSELUG00000003193.3"/>
</dbReference>
<evidence type="ECO:0000313" key="5">
    <source>
        <dbReference type="Proteomes" id="UP000265140"/>
    </source>
</evidence>
<reference evidence="5" key="1">
    <citation type="journal article" date="2014" name="PLoS ONE">
        <title>The genome and linkage map of the northern pike (Esox lucius): conserved synteny revealed between the salmonid sister group and the Neoteleostei.</title>
        <authorList>
            <person name="Rondeau E.B."/>
            <person name="Minkley D.R."/>
            <person name="Leong J.S."/>
            <person name="Messmer A.M."/>
            <person name="Jantzen J.R."/>
            <person name="von Schalburg K.R."/>
            <person name="Lemon C."/>
            <person name="Bird N.H."/>
            <person name="Koop B.F."/>
        </authorList>
    </citation>
    <scope>NUCLEOTIDE SEQUENCE</scope>
</reference>
<keyword evidence="5" id="KW-1185">Reference proteome</keyword>
<evidence type="ECO:0000256" key="2">
    <source>
        <dbReference type="ARBA" id="ARBA00022729"/>
    </source>
</evidence>
<evidence type="ECO:0000256" key="3">
    <source>
        <dbReference type="ARBA" id="ARBA00022737"/>
    </source>
</evidence>
<dbReference type="InParanoid" id="A0A3P8ZE28"/>
<name>A0A3P8ZE28_ESOLU</name>
<dbReference type="InterPro" id="IPR032675">
    <property type="entry name" value="LRR_dom_sf"/>
</dbReference>
<dbReference type="Gene3D" id="3.80.10.10">
    <property type="entry name" value="Ribonuclease Inhibitor"/>
    <property type="match status" value="2"/>
</dbReference>
<evidence type="ECO:0000313" key="4">
    <source>
        <dbReference type="Ensembl" id="ENSELUP00000027089.2"/>
    </source>
</evidence>
<keyword evidence="1" id="KW-0433">Leucine-rich repeat</keyword>
<keyword evidence="3" id="KW-0677">Repeat</keyword>
<dbReference type="AlphaFoldDB" id="A0A3P8ZE28"/>
<reference evidence="4" key="4">
    <citation type="submission" date="2025-09" db="UniProtKB">
        <authorList>
            <consortium name="Ensembl"/>
        </authorList>
    </citation>
    <scope>IDENTIFICATION</scope>
</reference>
<sequence length="237" mass="25469">LSLILRGVLGLVRSSCVQDDGAYFCDEIPQSYPDGLSSLVLRGHNVGVLNSTVFISENLGSVTRLTIQDAGITEVTSGALKSFHNLKTLNLGLNLLSQLSPAWFSQPAILQTLTLNRNNITVLEESMLLRLTGLTNLNLAGNMIQNIGPTTFFNKTRLASLDLSNNGIQNISPGTFSGLAGLTLLNLTGNKITVVSPDCFSSLTGLTYLDLSDNRLSSINPQALPLISTRIRLDRNP</sequence>
<dbReference type="OMA" id="NEYAFID"/>
<dbReference type="PANTHER" id="PTHR24373:SF275">
    <property type="entry name" value="TIR DOMAIN-CONTAINING PROTEIN"/>
    <property type="match status" value="1"/>
</dbReference>
<reference evidence="4" key="3">
    <citation type="submission" date="2025-08" db="UniProtKB">
        <authorList>
            <consortium name="Ensembl"/>
        </authorList>
    </citation>
    <scope>IDENTIFICATION</scope>
</reference>
<dbReference type="InterPro" id="IPR003591">
    <property type="entry name" value="Leu-rich_rpt_typical-subtyp"/>
</dbReference>
<organism evidence="4 5">
    <name type="scientific">Esox lucius</name>
    <name type="common">Northern pike</name>
    <dbReference type="NCBI Taxonomy" id="8010"/>
    <lineage>
        <taxon>Eukaryota</taxon>
        <taxon>Metazoa</taxon>
        <taxon>Chordata</taxon>
        <taxon>Craniata</taxon>
        <taxon>Vertebrata</taxon>
        <taxon>Euteleostomi</taxon>
        <taxon>Actinopterygii</taxon>
        <taxon>Neopterygii</taxon>
        <taxon>Teleostei</taxon>
        <taxon>Protacanthopterygii</taxon>
        <taxon>Esociformes</taxon>
        <taxon>Esocidae</taxon>
        <taxon>Esox</taxon>
    </lineage>
</organism>
<dbReference type="PROSITE" id="PS51450">
    <property type="entry name" value="LRR"/>
    <property type="match status" value="3"/>
</dbReference>
<protein>
    <submittedName>
        <fullName evidence="4">Uncharacterized protein</fullName>
    </submittedName>
</protein>
<dbReference type="STRING" id="8010.ENSELUP00000027089"/>
<keyword evidence="2" id="KW-0732">Signal</keyword>
<dbReference type="GeneTree" id="ENSGT00940000161095"/>
<dbReference type="SMART" id="SM00369">
    <property type="entry name" value="LRR_TYP"/>
    <property type="match status" value="7"/>
</dbReference>
<evidence type="ECO:0000256" key="1">
    <source>
        <dbReference type="ARBA" id="ARBA00022614"/>
    </source>
</evidence>
<dbReference type="Bgee" id="ENSELUG00000003193">
    <property type="expression patterns" value="Expressed in mesonephros and 1 other cell type or tissue"/>
</dbReference>
<dbReference type="Proteomes" id="UP000265140">
    <property type="component" value="Chromosome 13"/>
</dbReference>
<dbReference type="SUPFAM" id="SSF52058">
    <property type="entry name" value="L domain-like"/>
    <property type="match status" value="1"/>
</dbReference>
<dbReference type="InterPro" id="IPR050328">
    <property type="entry name" value="Dev_Immune_Receptor"/>
</dbReference>
<dbReference type="PANTHER" id="PTHR24373">
    <property type="entry name" value="SLIT RELATED LEUCINE-RICH REPEAT NEURONAL PROTEIN"/>
    <property type="match status" value="1"/>
</dbReference>
<dbReference type="Pfam" id="PF13855">
    <property type="entry name" value="LRR_8"/>
    <property type="match status" value="2"/>
</dbReference>
<dbReference type="PRINTS" id="PR00019">
    <property type="entry name" value="LEURICHRPT"/>
</dbReference>
<accession>A0A3P8ZE28</accession>
<proteinExistence type="predicted"/>
<dbReference type="InterPro" id="IPR001611">
    <property type="entry name" value="Leu-rich_rpt"/>
</dbReference>